<dbReference type="InterPro" id="IPR002213">
    <property type="entry name" value="UDP_glucos_trans"/>
</dbReference>
<dbReference type="Pfam" id="PF00201">
    <property type="entry name" value="UDPGT"/>
    <property type="match status" value="1"/>
</dbReference>
<dbReference type="GO" id="GO:0080044">
    <property type="term" value="F:quercetin 7-O-glucosyltransferase activity"/>
    <property type="evidence" value="ECO:0007669"/>
    <property type="project" value="TreeGrafter"/>
</dbReference>
<dbReference type="Pfam" id="PF26168">
    <property type="entry name" value="Glyco_transf_N"/>
    <property type="match status" value="1"/>
</dbReference>
<proteinExistence type="inferred from homology"/>
<organism evidence="5 6">
    <name type="scientific">Acer saccharum</name>
    <name type="common">Sugar maple</name>
    <dbReference type="NCBI Taxonomy" id="4024"/>
    <lineage>
        <taxon>Eukaryota</taxon>
        <taxon>Viridiplantae</taxon>
        <taxon>Streptophyta</taxon>
        <taxon>Embryophyta</taxon>
        <taxon>Tracheophyta</taxon>
        <taxon>Spermatophyta</taxon>
        <taxon>Magnoliopsida</taxon>
        <taxon>eudicotyledons</taxon>
        <taxon>Gunneridae</taxon>
        <taxon>Pentapetalae</taxon>
        <taxon>rosids</taxon>
        <taxon>malvids</taxon>
        <taxon>Sapindales</taxon>
        <taxon>Sapindaceae</taxon>
        <taxon>Hippocastanoideae</taxon>
        <taxon>Acereae</taxon>
        <taxon>Acer</taxon>
    </lineage>
</organism>
<accession>A0AA39RQ61</accession>
<dbReference type="FunFam" id="3.40.50.2000:FF:000055">
    <property type="entry name" value="Glycosyltransferase"/>
    <property type="match status" value="1"/>
</dbReference>
<dbReference type="PANTHER" id="PTHR11926">
    <property type="entry name" value="GLUCOSYL/GLUCURONOSYL TRANSFERASES"/>
    <property type="match status" value="1"/>
</dbReference>
<protein>
    <recommendedName>
        <fullName evidence="4">Glycosyltransferase N-terminal domain-containing protein</fullName>
    </recommendedName>
</protein>
<name>A0AA39RQ61_ACESA</name>
<keyword evidence="2" id="KW-0328">Glycosyltransferase</keyword>
<reference evidence="5" key="2">
    <citation type="submission" date="2023-06" db="EMBL/GenBank/DDBJ databases">
        <authorList>
            <person name="Swenson N.G."/>
            <person name="Wegrzyn J.L."/>
            <person name="Mcevoy S.L."/>
        </authorList>
    </citation>
    <scope>NUCLEOTIDE SEQUENCE</scope>
    <source>
        <strain evidence="5">NS2018</strain>
        <tissue evidence="5">Leaf</tissue>
    </source>
</reference>
<dbReference type="EMBL" id="JAUESC010000385">
    <property type="protein sequence ID" value="KAK0578122.1"/>
    <property type="molecule type" value="Genomic_DNA"/>
</dbReference>
<comment type="caution">
    <text evidence="5">The sequence shown here is derived from an EMBL/GenBank/DDBJ whole genome shotgun (WGS) entry which is preliminary data.</text>
</comment>
<feature type="domain" description="Glycosyltransferase N-terminal" evidence="4">
    <location>
        <begin position="6"/>
        <end position="146"/>
    </location>
</feature>
<dbReference type="AlphaFoldDB" id="A0AA39RQ61"/>
<evidence type="ECO:0000313" key="6">
    <source>
        <dbReference type="Proteomes" id="UP001168877"/>
    </source>
</evidence>
<keyword evidence="6" id="KW-1185">Reference proteome</keyword>
<dbReference type="PANTHER" id="PTHR11926:SF1407">
    <property type="entry name" value="7-DEOXYLOGANETIN GLUCOSYLTRANSFERASE-LIKE"/>
    <property type="match status" value="1"/>
</dbReference>
<dbReference type="InterPro" id="IPR058980">
    <property type="entry name" value="Glyco_transf_N"/>
</dbReference>
<dbReference type="FunFam" id="3.40.50.2000:FF:000796">
    <property type="entry name" value="Uncharacterized protein"/>
    <property type="match status" value="1"/>
</dbReference>
<evidence type="ECO:0000256" key="1">
    <source>
        <dbReference type="ARBA" id="ARBA00009995"/>
    </source>
</evidence>
<keyword evidence="3" id="KW-0808">Transferase</keyword>
<dbReference type="CDD" id="cd03784">
    <property type="entry name" value="GT1_Gtf-like"/>
    <property type="match status" value="1"/>
</dbReference>
<dbReference type="Gene3D" id="3.40.50.2000">
    <property type="entry name" value="Glycogen Phosphorylase B"/>
    <property type="match status" value="2"/>
</dbReference>
<evidence type="ECO:0000256" key="3">
    <source>
        <dbReference type="ARBA" id="ARBA00022679"/>
    </source>
</evidence>
<sequence length="375" mass="42021">MSKPHVVCIPYPAQGHIKPMLNVAKLLHSKGFHITFVNTEYNHKRLLKTRGPGSLEGLPDFGFETIPDGLPPIDCNATQDIPSLCKSTSKTCFAPFRNLLSKLNSSIGIPPVTGIVSDGVMSFTLEAAEELGIPNVLFWTMSACGFLGYVHYANLINKGLTPLKDETDLTNDYLDTVIDWIPSMKKIRLRDFPSFVRTTNPNDFMLNFQRAEVERASRGSAIILNTFDEFEHGILCDLSSIFPPIYAQPKREVCWQEQVLNHPSVGGFLNHSGWNSTLESVCGGVPMVCWPFFAEQQTNCRFACTDQWGIGMEIDNDVKRDEVEMLVRELMEGEKGEKMRSKAMEWKKKAEEATDGLNGSSYLDFSKLVEEVLLP</sequence>
<dbReference type="Proteomes" id="UP001168877">
    <property type="component" value="Unassembled WGS sequence"/>
</dbReference>
<reference evidence="5" key="1">
    <citation type="journal article" date="2022" name="Plant J.">
        <title>Strategies of tolerance reflected in two North American maple genomes.</title>
        <authorList>
            <person name="McEvoy S.L."/>
            <person name="Sezen U.U."/>
            <person name="Trouern-Trend A."/>
            <person name="McMahon S.M."/>
            <person name="Schaberg P.G."/>
            <person name="Yang J."/>
            <person name="Wegrzyn J.L."/>
            <person name="Swenson N.G."/>
        </authorList>
    </citation>
    <scope>NUCLEOTIDE SEQUENCE</scope>
    <source>
        <strain evidence="5">NS2018</strain>
    </source>
</reference>
<evidence type="ECO:0000259" key="4">
    <source>
        <dbReference type="Pfam" id="PF26168"/>
    </source>
</evidence>
<comment type="similarity">
    <text evidence="1">Belongs to the UDP-glycosyltransferase family.</text>
</comment>
<gene>
    <name evidence="5" type="ORF">LWI29_005361</name>
</gene>
<dbReference type="SUPFAM" id="SSF53756">
    <property type="entry name" value="UDP-Glycosyltransferase/glycogen phosphorylase"/>
    <property type="match status" value="1"/>
</dbReference>
<evidence type="ECO:0000313" key="5">
    <source>
        <dbReference type="EMBL" id="KAK0578122.1"/>
    </source>
</evidence>
<dbReference type="GO" id="GO:0080043">
    <property type="term" value="F:quercetin 3-O-glucosyltransferase activity"/>
    <property type="evidence" value="ECO:0007669"/>
    <property type="project" value="TreeGrafter"/>
</dbReference>
<evidence type="ECO:0000256" key="2">
    <source>
        <dbReference type="ARBA" id="ARBA00022676"/>
    </source>
</evidence>